<dbReference type="Gene3D" id="1.10.260.40">
    <property type="entry name" value="lambda repressor-like DNA-binding domains"/>
    <property type="match status" value="1"/>
</dbReference>
<dbReference type="CDD" id="cd00093">
    <property type="entry name" value="HTH_XRE"/>
    <property type="match status" value="1"/>
</dbReference>
<reference evidence="2 3" key="1">
    <citation type="journal article" date="2015" name="Genome Announc.">
        <title>Expanding the biotechnology potential of lactobacilli through comparative genomics of 213 strains and associated genera.</title>
        <authorList>
            <person name="Sun Z."/>
            <person name="Harris H.M."/>
            <person name="McCann A."/>
            <person name="Guo C."/>
            <person name="Argimon S."/>
            <person name="Zhang W."/>
            <person name="Yang X."/>
            <person name="Jeffery I.B."/>
            <person name="Cooney J.C."/>
            <person name="Kagawa T.F."/>
            <person name="Liu W."/>
            <person name="Song Y."/>
            <person name="Salvetti E."/>
            <person name="Wrobel A."/>
            <person name="Rasinkangas P."/>
            <person name="Parkhill J."/>
            <person name="Rea M.C."/>
            <person name="O'Sullivan O."/>
            <person name="Ritari J."/>
            <person name="Douillard F.P."/>
            <person name="Paul Ross R."/>
            <person name="Yang R."/>
            <person name="Briner A.E."/>
            <person name="Felis G.E."/>
            <person name="de Vos W.M."/>
            <person name="Barrangou R."/>
            <person name="Klaenhammer T.R."/>
            <person name="Caufield P.W."/>
            <person name="Cui Y."/>
            <person name="Zhang H."/>
            <person name="O'Toole P.W."/>
        </authorList>
    </citation>
    <scope>NUCLEOTIDE SEQUENCE [LARGE SCALE GENOMIC DNA]</scope>
    <source>
        <strain evidence="2 3">DSM 21115</strain>
    </source>
</reference>
<evidence type="ECO:0000259" key="1">
    <source>
        <dbReference type="PROSITE" id="PS50943"/>
    </source>
</evidence>
<accession>A0A0R2NCX7</accession>
<dbReference type="PROSITE" id="PS50943">
    <property type="entry name" value="HTH_CROC1"/>
    <property type="match status" value="1"/>
</dbReference>
<dbReference type="SMART" id="SM00530">
    <property type="entry name" value="HTH_XRE"/>
    <property type="match status" value="1"/>
</dbReference>
<comment type="caution">
    <text evidence="2">The sequence shown here is derived from an EMBL/GenBank/DDBJ whole genome shotgun (WGS) entry which is preliminary data.</text>
</comment>
<dbReference type="EMBL" id="AYGX02000166">
    <property type="protein sequence ID" value="KRO23742.1"/>
    <property type="molecule type" value="Genomic_DNA"/>
</dbReference>
<keyword evidence="3" id="KW-1185">Reference proteome</keyword>
<feature type="domain" description="HTH cro/C1-type" evidence="1">
    <location>
        <begin position="6"/>
        <end position="61"/>
    </location>
</feature>
<dbReference type="RefSeq" id="WP_024625141.1">
    <property type="nucleotide sequence ID" value="NZ_AYGX02000166.1"/>
</dbReference>
<dbReference type="GO" id="GO:0003677">
    <property type="term" value="F:DNA binding"/>
    <property type="evidence" value="ECO:0007669"/>
    <property type="project" value="InterPro"/>
</dbReference>
<dbReference type="AlphaFoldDB" id="A0A0R2NCX7"/>
<protein>
    <recommendedName>
        <fullName evidence="1">HTH cro/C1-type domain-containing protein</fullName>
    </recommendedName>
</protein>
<dbReference type="SUPFAM" id="SSF47413">
    <property type="entry name" value="lambda repressor-like DNA-binding domains"/>
    <property type="match status" value="1"/>
</dbReference>
<dbReference type="InterPro" id="IPR010982">
    <property type="entry name" value="Lambda_DNA-bd_dom_sf"/>
</dbReference>
<evidence type="ECO:0000313" key="2">
    <source>
        <dbReference type="EMBL" id="KRO23742.1"/>
    </source>
</evidence>
<organism evidence="2 3">
    <name type="scientific">Lactiplantibacillus fabifermentans DSM 21115</name>
    <dbReference type="NCBI Taxonomy" id="1413187"/>
    <lineage>
        <taxon>Bacteria</taxon>
        <taxon>Bacillati</taxon>
        <taxon>Bacillota</taxon>
        <taxon>Bacilli</taxon>
        <taxon>Lactobacillales</taxon>
        <taxon>Lactobacillaceae</taxon>
        <taxon>Lactiplantibacillus</taxon>
    </lineage>
</organism>
<gene>
    <name evidence="2" type="ORF">DY78_GL001780</name>
</gene>
<dbReference type="InterPro" id="IPR001387">
    <property type="entry name" value="Cro/C1-type_HTH"/>
</dbReference>
<sequence length="286" mass="32624">MIQSQLETLLQDRTISHEEFSDMTGINPKTLTKLINGRAKSITFNHLNKITRALGIELDELFAVTPDLDLDLKIEKIDADKCLFAGNIHFIDNDRQIMFEFPLTGQFRQSGPLFSFTINDAYDEHLESDVIATQLDALEPTEPITPTKQHLLAILAEFPEQEAWFEPEGMPLSENPTDVELERYLQVGNLIARTQYEKLHRLLEPLAMNFLAALYHDFPEFLGNPQVIAVPWGVHDTFRIFNFSLAESPESLANNGITKRQEQVRQQHAFPVSYTSLDVISYFSAD</sequence>
<dbReference type="Proteomes" id="UP000050920">
    <property type="component" value="Unassembled WGS sequence"/>
</dbReference>
<proteinExistence type="predicted"/>
<dbReference type="Pfam" id="PF13443">
    <property type="entry name" value="HTH_26"/>
    <property type="match status" value="1"/>
</dbReference>
<name>A0A0R2NCX7_9LACO</name>
<evidence type="ECO:0000313" key="3">
    <source>
        <dbReference type="Proteomes" id="UP000050920"/>
    </source>
</evidence>